<accession>A0A286UIK6</accession>
<dbReference type="Proteomes" id="UP000217199">
    <property type="component" value="Unassembled WGS sequence"/>
</dbReference>
<organism evidence="2 3">
    <name type="scientific">Pyrrhoderma noxium</name>
    <dbReference type="NCBI Taxonomy" id="2282107"/>
    <lineage>
        <taxon>Eukaryota</taxon>
        <taxon>Fungi</taxon>
        <taxon>Dikarya</taxon>
        <taxon>Basidiomycota</taxon>
        <taxon>Agaricomycotina</taxon>
        <taxon>Agaricomycetes</taxon>
        <taxon>Hymenochaetales</taxon>
        <taxon>Hymenochaetaceae</taxon>
        <taxon>Pyrrhoderma</taxon>
    </lineage>
</organism>
<evidence type="ECO:0000256" key="1">
    <source>
        <dbReference type="SAM" id="Phobius"/>
    </source>
</evidence>
<feature type="transmembrane region" description="Helical" evidence="1">
    <location>
        <begin position="45"/>
        <end position="67"/>
    </location>
</feature>
<comment type="caution">
    <text evidence="2">The sequence shown here is derived from an EMBL/GenBank/DDBJ whole genome shotgun (WGS) entry which is preliminary data.</text>
</comment>
<evidence type="ECO:0000313" key="3">
    <source>
        <dbReference type="Proteomes" id="UP000217199"/>
    </source>
</evidence>
<dbReference type="AlphaFoldDB" id="A0A286UIK6"/>
<keyword evidence="1" id="KW-0812">Transmembrane</keyword>
<dbReference type="InParanoid" id="A0A286UIK6"/>
<protein>
    <submittedName>
        <fullName evidence="2">Uncharacterized protein</fullName>
    </submittedName>
</protein>
<keyword evidence="1" id="KW-1133">Transmembrane helix</keyword>
<evidence type="ECO:0000313" key="2">
    <source>
        <dbReference type="EMBL" id="PAV19388.1"/>
    </source>
</evidence>
<reference evidence="2 3" key="1">
    <citation type="journal article" date="2017" name="Mol. Ecol.">
        <title>Comparative and population genomic landscape of Phellinus noxius: A hypervariable fungus causing root rot in trees.</title>
        <authorList>
            <person name="Chung C.L."/>
            <person name="Lee T.J."/>
            <person name="Akiba M."/>
            <person name="Lee H.H."/>
            <person name="Kuo T.H."/>
            <person name="Liu D."/>
            <person name="Ke H.M."/>
            <person name="Yokoi T."/>
            <person name="Roa M.B."/>
            <person name="Lu M.J."/>
            <person name="Chang Y.Y."/>
            <person name="Ann P.J."/>
            <person name="Tsai J.N."/>
            <person name="Chen C.Y."/>
            <person name="Tzean S.S."/>
            <person name="Ota Y."/>
            <person name="Hattori T."/>
            <person name="Sahashi N."/>
            <person name="Liou R.F."/>
            <person name="Kikuchi T."/>
            <person name="Tsai I.J."/>
        </authorList>
    </citation>
    <scope>NUCLEOTIDE SEQUENCE [LARGE SCALE GENOMIC DNA]</scope>
    <source>
        <strain evidence="2 3">FFPRI411160</strain>
    </source>
</reference>
<proteinExistence type="predicted"/>
<keyword evidence="1" id="KW-0472">Membrane</keyword>
<gene>
    <name evidence="2" type="ORF">PNOK_0432200</name>
</gene>
<name>A0A286UIK6_9AGAM</name>
<dbReference type="EMBL" id="NBII01000004">
    <property type="protein sequence ID" value="PAV19388.1"/>
    <property type="molecule type" value="Genomic_DNA"/>
</dbReference>
<sequence length="69" mass="7804">MNSASVYQQPSGIKNFISNSLSDPLGGKWRVCVTQRHRKRAVNHVYCSSIYLSIEIIKVILALHLSMMI</sequence>
<keyword evidence="3" id="KW-1185">Reference proteome</keyword>